<dbReference type="GO" id="GO:0003677">
    <property type="term" value="F:DNA binding"/>
    <property type="evidence" value="ECO:0007669"/>
    <property type="project" value="UniProtKB-KW"/>
</dbReference>
<keyword evidence="1" id="KW-0805">Transcription regulation</keyword>
<dbReference type="AlphaFoldDB" id="A0A6D2LM00"/>
<keyword evidence="3" id="KW-0804">Transcription</keyword>
<feature type="domain" description="NAC" evidence="5">
    <location>
        <begin position="12"/>
        <end position="101"/>
    </location>
</feature>
<evidence type="ECO:0000313" key="7">
    <source>
        <dbReference type="Proteomes" id="UP000467841"/>
    </source>
</evidence>
<dbReference type="PANTHER" id="PTHR31719:SF201">
    <property type="entry name" value="NAC TRANSCRIPTION FACTOR 47"/>
    <property type="match status" value="1"/>
</dbReference>
<dbReference type="Pfam" id="PF02365">
    <property type="entry name" value="NAM"/>
    <property type="match status" value="1"/>
</dbReference>
<proteinExistence type="predicted"/>
<dbReference type="OrthoDB" id="1092945at2759"/>
<sequence length="101" mass="12378">MSMVEENYDEEEQAGFRFYPSDEELIIRYLRLKVASQPNPDFELDEKDDIYKKEPWRLKHTETDFFEPHQWFYFVNKTQLFDKVTRKRTKRQVEGETCQGS</sequence>
<evidence type="ECO:0000256" key="3">
    <source>
        <dbReference type="ARBA" id="ARBA00023163"/>
    </source>
</evidence>
<dbReference type="Proteomes" id="UP000467841">
    <property type="component" value="Unassembled WGS sequence"/>
</dbReference>
<reference evidence="6" key="1">
    <citation type="submission" date="2020-01" db="EMBL/GenBank/DDBJ databases">
        <authorList>
            <person name="Mishra B."/>
        </authorList>
    </citation>
    <scope>NUCLEOTIDE SEQUENCE [LARGE SCALE GENOMIC DNA]</scope>
</reference>
<dbReference type="EMBL" id="CACVBM020001873">
    <property type="protein sequence ID" value="CAA7061424.1"/>
    <property type="molecule type" value="Genomic_DNA"/>
</dbReference>
<keyword evidence="2" id="KW-0238">DNA-binding</keyword>
<dbReference type="PANTHER" id="PTHR31719">
    <property type="entry name" value="NAC TRANSCRIPTION FACTOR 56"/>
    <property type="match status" value="1"/>
</dbReference>
<protein>
    <recommendedName>
        <fullName evidence="5">NAC domain-containing protein</fullName>
    </recommendedName>
</protein>
<evidence type="ECO:0000256" key="2">
    <source>
        <dbReference type="ARBA" id="ARBA00023125"/>
    </source>
</evidence>
<dbReference type="Gene3D" id="2.170.150.80">
    <property type="entry name" value="NAC domain"/>
    <property type="match status" value="1"/>
</dbReference>
<evidence type="ECO:0000256" key="4">
    <source>
        <dbReference type="ARBA" id="ARBA00023242"/>
    </source>
</evidence>
<dbReference type="SUPFAM" id="SSF101941">
    <property type="entry name" value="NAC domain"/>
    <property type="match status" value="1"/>
</dbReference>
<evidence type="ECO:0000259" key="5">
    <source>
        <dbReference type="PROSITE" id="PS51005"/>
    </source>
</evidence>
<accession>A0A6D2LM00</accession>
<organism evidence="6 7">
    <name type="scientific">Microthlaspi erraticum</name>
    <dbReference type="NCBI Taxonomy" id="1685480"/>
    <lineage>
        <taxon>Eukaryota</taxon>
        <taxon>Viridiplantae</taxon>
        <taxon>Streptophyta</taxon>
        <taxon>Embryophyta</taxon>
        <taxon>Tracheophyta</taxon>
        <taxon>Spermatophyta</taxon>
        <taxon>Magnoliopsida</taxon>
        <taxon>eudicotyledons</taxon>
        <taxon>Gunneridae</taxon>
        <taxon>Pentapetalae</taxon>
        <taxon>rosids</taxon>
        <taxon>malvids</taxon>
        <taxon>Brassicales</taxon>
        <taxon>Brassicaceae</taxon>
        <taxon>Coluteocarpeae</taxon>
        <taxon>Microthlaspi</taxon>
    </lineage>
</organism>
<evidence type="ECO:0000313" key="6">
    <source>
        <dbReference type="EMBL" id="CAA7061424.1"/>
    </source>
</evidence>
<evidence type="ECO:0000256" key="1">
    <source>
        <dbReference type="ARBA" id="ARBA00023015"/>
    </source>
</evidence>
<gene>
    <name evidence="6" type="ORF">MERR_LOCUS48660</name>
</gene>
<keyword evidence="7" id="KW-1185">Reference proteome</keyword>
<comment type="caution">
    <text evidence="6">The sequence shown here is derived from an EMBL/GenBank/DDBJ whole genome shotgun (WGS) entry which is preliminary data.</text>
</comment>
<keyword evidence="4" id="KW-0539">Nucleus</keyword>
<dbReference type="InterPro" id="IPR003441">
    <property type="entry name" value="NAC-dom"/>
</dbReference>
<dbReference type="PROSITE" id="PS51005">
    <property type="entry name" value="NAC"/>
    <property type="match status" value="1"/>
</dbReference>
<dbReference type="InterPro" id="IPR036093">
    <property type="entry name" value="NAC_dom_sf"/>
</dbReference>
<name>A0A6D2LM00_9BRAS</name>
<dbReference type="GO" id="GO:0006355">
    <property type="term" value="P:regulation of DNA-templated transcription"/>
    <property type="evidence" value="ECO:0007669"/>
    <property type="project" value="InterPro"/>
</dbReference>